<dbReference type="GO" id="GO:0006950">
    <property type="term" value="P:response to stress"/>
    <property type="evidence" value="ECO:0007669"/>
    <property type="project" value="UniProtKB-ARBA"/>
</dbReference>
<evidence type="ECO:0000256" key="2">
    <source>
        <dbReference type="PIRNR" id="PIRNR036893"/>
    </source>
</evidence>
<sequence>MRLLPVMMLTTLMLLAPAAPAQTPQAVPLVAQVDLPRFMGDWYVIAHIPPSVDKGAHNAVESYALDGEHIATTYRRRDGSFSAPETLSKPTGYVVEDTGNALWGMRFFWWLPIRFEFRIAHLEPDYSVTIIARSRRDYVWLMSRQPTMSEQDYARYVAMIASWGYDTRELIRVPQQWSSADQP</sequence>
<dbReference type="STRING" id="489703.SAMN04488038_10473"/>
<dbReference type="CDD" id="cd19438">
    <property type="entry name" value="lipocalin_Blc-like"/>
    <property type="match status" value="1"/>
</dbReference>
<keyword evidence="2" id="KW-0446">Lipid-binding</keyword>
<dbReference type="Pfam" id="PF08212">
    <property type="entry name" value="Lipocalin_2"/>
    <property type="match status" value="1"/>
</dbReference>
<comment type="subcellular location">
    <subcellularLocation>
        <location evidence="2">Cell outer membrane</location>
    </subcellularLocation>
</comment>
<evidence type="ECO:0000256" key="1">
    <source>
        <dbReference type="ARBA" id="ARBA00006889"/>
    </source>
</evidence>
<keyword evidence="2" id="KW-0732">Signal</keyword>
<accession>A0A1H9DK76</accession>
<feature type="domain" description="Lipocalin/cytosolic fatty-acid binding" evidence="3">
    <location>
        <begin position="33"/>
        <end position="175"/>
    </location>
</feature>
<dbReference type="PIRSF" id="PIRSF036893">
    <property type="entry name" value="Lipocalin_ApoD"/>
    <property type="match status" value="1"/>
</dbReference>
<comment type="subunit">
    <text evidence="2">Homodimer.</text>
</comment>
<evidence type="ECO:0000259" key="3">
    <source>
        <dbReference type="Pfam" id="PF08212"/>
    </source>
</evidence>
<dbReference type="InterPro" id="IPR002446">
    <property type="entry name" value="Lipocalin_bac"/>
</dbReference>
<keyword evidence="2 4" id="KW-0449">Lipoprotein</keyword>
<dbReference type="AlphaFoldDB" id="A0A1H9DK76"/>
<dbReference type="OrthoDB" id="9793905at2"/>
<comment type="function">
    <text evidence="2">Involved in the storage or transport of lipids necessary for membrane maintenance under stressful conditions. Displays a binding preference for lysophospholipids.</text>
</comment>
<feature type="signal peptide" evidence="2">
    <location>
        <begin position="1"/>
        <end position="21"/>
    </location>
</feature>
<keyword evidence="2" id="KW-0472">Membrane</keyword>
<gene>
    <name evidence="4" type="ORF">SAMN04488038_10473</name>
</gene>
<keyword evidence="2" id="KW-0998">Cell outer membrane</keyword>
<comment type="similarity">
    <text evidence="1 2">Belongs to the calycin superfamily. Lipocalin family.</text>
</comment>
<organism evidence="4 5">
    <name type="scientific">Solimonas aquatica</name>
    <dbReference type="NCBI Taxonomy" id="489703"/>
    <lineage>
        <taxon>Bacteria</taxon>
        <taxon>Pseudomonadati</taxon>
        <taxon>Pseudomonadota</taxon>
        <taxon>Gammaproteobacteria</taxon>
        <taxon>Nevskiales</taxon>
        <taxon>Nevskiaceae</taxon>
        <taxon>Solimonas</taxon>
    </lineage>
</organism>
<protein>
    <recommendedName>
        <fullName evidence="2">Outer membrane lipoprotein Blc</fullName>
    </recommendedName>
</protein>
<dbReference type="PANTHER" id="PTHR10612:SF34">
    <property type="entry name" value="APOLIPOPROTEIN D"/>
    <property type="match status" value="1"/>
</dbReference>
<dbReference type="EMBL" id="FOFS01000004">
    <property type="protein sequence ID" value="SEQ13910.1"/>
    <property type="molecule type" value="Genomic_DNA"/>
</dbReference>
<dbReference type="RefSeq" id="WP_093283407.1">
    <property type="nucleotide sequence ID" value="NZ_FOFS01000004.1"/>
</dbReference>
<dbReference type="Proteomes" id="UP000199233">
    <property type="component" value="Unassembled WGS sequence"/>
</dbReference>
<dbReference type="InterPro" id="IPR000566">
    <property type="entry name" value="Lipocln_cytosolic_FA-bd_dom"/>
</dbReference>
<evidence type="ECO:0000313" key="5">
    <source>
        <dbReference type="Proteomes" id="UP000199233"/>
    </source>
</evidence>
<dbReference type="GO" id="GO:0009279">
    <property type="term" value="C:cell outer membrane"/>
    <property type="evidence" value="ECO:0007669"/>
    <property type="project" value="UniProtKB-SubCell"/>
</dbReference>
<name>A0A1H9DK76_9GAMM</name>
<proteinExistence type="inferred from homology"/>
<dbReference type="InterPro" id="IPR012674">
    <property type="entry name" value="Calycin"/>
</dbReference>
<dbReference type="PRINTS" id="PR01171">
    <property type="entry name" value="BCTLIPOCALIN"/>
</dbReference>
<dbReference type="InterPro" id="IPR022271">
    <property type="entry name" value="Lipocalin_ApoD"/>
</dbReference>
<dbReference type="GO" id="GO:0008289">
    <property type="term" value="F:lipid binding"/>
    <property type="evidence" value="ECO:0007669"/>
    <property type="project" value="UniProtKB-UniRule"/>
</dbReference>
<reference evidence="5" key="1">
    <citation type="submission" date="2016-10" db="EMBL/GenBank/DDBJ databases">
        <authorList>
            <person name="Varghese N."/>
            <person name="Submissions S."/>
        </authorList>
    </citation>
    <scope>NUCLEOTIDE SEQUENCE [LARGE SCALE GENOMIC DNA]</scope>
    <source>
        <strain evidence="5">DSM 25927</strain>
    </source>
</reference>
<keyword evidence="5" id="KW-1185">Reference proteome</keyword>
<dbReference type="SUPFAM" id="SSF50814">
    <property type="entry name" value="Lipocalins"/>
    <property type="match status" value="1"/>
</dbReference>
<feature type="chain" id="PRO_5013435239" description="Outer membrane lipoprotein Blc" evidence="2">
    <location>
        <begin position="22"/>
        <end position="183"/>
    </location>
</feature>
<dbReference type="Gene3D" id="2.40.128.20">
    <property type="match status" value="1"/>
</dbReference>
<dbReference type="PANTHER" id="PTHR10612">
    <property type="entry name" value="APOLIPOPROTEIN D"/>
    <property type="match status" value="1"/>
</dbReference>
<evidence type="ECO:0000313" key="4">
    <source>
        <dbReference type="EMBL" id="SEQ13910.1"/>
    </source>
</evidence>
<dbReference type="InterPro" id="IPR047202">
    <property type="entry name" value="Lipocalin_Blc-like_dom"/>
</dbReference>